<dbReference type="PRINTS" id="PR00080">
    <property type="entry name" value="SDRFAMILY"/>
</dbReference>
<name>A0A9Q1H5W5_HOLLE</name>
<dbReference type="PANTHER" id="PTHR43391:SF86">
    <property type="entry name" value="SHORT-CHAIN DEHYDROGENASE_REDUCTASE FAMILY PROTEIN"/>
    <property type="match status" value="1"/>
</dbReference>
<evidence type="ECO:0000313" key="6">
    <source>
        <dbReference type="Proteomes" id="UP001152320"/>
    </source>
</evidence>
<dbReference type="GO" id="GO:0016491">
    <property type="term" value="F:oxidoreductase activity"/>
    <property type="evidence" value="ECO:0007669"/>
    <property type="project" value="UniProtKB-KW"/>
</dbReference>
<comment type="similarity">
    <text evidence="1 3">Belongs to the short-chain dehydrogenases/reductases (SDR) family.</text>
</comment>
<gene>
    <name evidence="5" type="ORF">HOLleu_23771</name>
</gene>
<keyword evidence="4" id="KW-1133">Transmembrane helix</keyword>
<dbReference type="Pfam" id="PF00106">
    <property type="entry name" value="adh_short"/>
    <property type="match status" value="1"/>
</dbReference>
<dbReference type="GO" id="GO:0005829">
    <property type="term" value="C:cytosol"/>
    <property type="evidence" value="ECO:0007669"/>
    <property type="project" value="TreeGrafter"/>
</dbReference>
<sequence>MSNKNIKVVVITGCSSGIGLESAVLLAKEKGYKILATMRNLTKKGPLEKAAGNTLNKSLFIQELDVSKEESILKFVKATLLKEGRIDVLINNAAIGQAGLFEEVTLEQIQALFQTNFFGTVRLTQEITRKMKEQRSGKIIFISSIGGISPYIFLDFYIASKFAIEGLVGCLAPLLKTFNISVTSIQPGPVQTSFFANIKENKQGELSTPEAESDVVPKDAEMKELRDKLIANQMQRMKEIQFQTAEEVAEVIKKCVKDERPDVRIQTSKSTIMMAKEILVDPTGNNSTNTLAAILQ</sequence>
<comment type="caution">
    <text evidence="5">The sequence shown here is derived from an EMBL/GenBank/DDBJ whole genome shotgun (WGS) entry which is preliminary data.</text>
</comment>
<reference evidence="5" key="1">
    <citation type="submission" date="2021-10" db="EMBL/GenBank/DDBJ databases">
        <title>Tropical sea cucumber genome reveals ecological adaptation and Cuvierian tubules defense mechanism.</title>
        <authorList>
            <person name="Chen T."/>
        </authorList>
    </citation>
    <scope>NUCLEOTIDE SEQUENCE</scope>
    <source>
        <strain evidence="5">Nanhai2018</strain>
        <tissue evidence="5">Muscle</tissue>
    </source>
</reference>
<evidence type="ECO:0000256" key="2">
    <source>
        <dbReference type="ARBA" id="ARBA00023002"/>
    </source>
</evidence>
<evidence type="ECO:0000256" key="1">
    <source>
        <dbReference type="ARBA" id="ARBA00006484"/>
    </source>
</evidence>
<dbReference type="EMBL" id="JAIZAY010000011">
    <property type="protein sequence ID" value="KAJ8033511.1"/>
    <property type="molecule type" value="Genomic_DNA"/>
</dbReference>
<dbReference type="AlphaFoldDB" id="A0A9Q1H5W5"/>
<keyword evidence="6" id="KW-1185">Reference proteome</keyword>
<dbReference type="InterPro" id="IPR002347">
    <property type="entry name" value="SDR_fam"/>
</dbReference>
<dbReference type="InterPro" id="IPR036291">
    <property type="entry name" value="NAD(P)-bd_dom_sf"/>
</dbReference>
<keyword evidence="4" id="KW-0812">Transmembrane</keyword>
<accession>A0A9Q1H5W5</accession>
<dbReference type="CDD" id="cd05374">
    <property type="entry name" value="17beta-HSD-like_SDR_c"/>
    <property type="match status" value="1"/>
</dbReference>
<evidence type="ECO:0000256" key="4">
    <source>
        <dbReference type="SAM" id="Phobius"/>
    </source>
</evidence>
<dbReference type="Gene3D" id="3.40.50.720">
    <property type="entry name" value="NAD(P)-binding Rossmann-like Domain"/>
    <property type="match status" value="1"/>
</dbReference>
<dbReference type="SUPFAM" id="SSF51735">
    <property type="entry name" value="NAD(P)-binding Rossmann-fold domains"/>
    <property type="match status" value="1"/>
</dbReference>
<feature type="transmembrane region" description="Helical" evidence="4">
    <location>
        <begin position="139"/>
        <end position="159"/>
    </location>
</feature>
<keyword evidence="4" id="KW-0472">Membrane</keyword>
<protein>
    <submittedName>
        <fullName evidence="5">Retinol dehydrogenase 8</fullName>
    </submittedName>
</protein>
<dbReference type="OrthoDB" id="191139at2759"/>
<dbReference type="Proteomes" id="UP001152320">
    <property type="component" value="Chromosome 11"/>
</dbReference>
<proteinExistence type="inferred from homology"/>
<organism evidence="5 6">
    <name type="scientific">Holothuria leucospilota</name>
    <name type="common">Black long sea cucumber</name>
    <name type="synonym">Mertensiothuria leucospilota</name>
    <dbReference type="NCBI Taxonomy" id="206669"/>
    <lineage>
        <taxon>Eukaryota</taxon>
        <taxon>Metazoa</taxon>
        <taxon>Echinodermata</taxon>
        <taxon>Eleutherozoa</taxon>
        <taxon>Echinozoa</taxon>
        <taxon>Holothuroidea</taxon>
        <taxon>Aspidochirotacea</taxon>
        <taxon>Aspidochirotida</taxon>
        <taxon>Holothuriidae</taxon>
        <taxon>Holothuria</taxon>
    </lineage>
</organism>
<dbReference type="PANTHER" id="PTHR43391">
    <property type="entry name" value="RETINOL DEHYDROGENASE-RELATED"/>
    <property type="match status" value="1"/>
</dbReference>
<evidence type="ECO:0000256" key="3">
    <source>
        <dbReference type="RuleBase" id="RU000363"/>
    </source>
</evidence>
<evidence type="ECO:0000313" key="5">
    <source>
        <dbReference type="EMBL" id="KAJ8033511.1"/>
    </source>
</evidence>
<keyword evidence="2" id="KW-0560">Oxidoreductase</keyword>
<dbReference type="PRINTS" id="PR00081">
    <property type="entry name" value="GDHRDH"/>
</dbReference>